<gene>
    <name evidence="2" type="ORF">DI536_18885</name>
</gene>
<comment type="caution">
    <text evidence="2">The sequence shown here is derived from an EMBL/GenBank/DDBJ whole genome shotgun (WGS) entry which is preliminary data.</text>
</comment>
<dbReference type="InterPro" id="IPR011990">
    <property type="entry name" value="TPR-like_helical_dom_sf"/>
</dbReference>
<sequence>MINLLIALAAGAAVAILVKALGFSLIAGIIPGTLVFLAVFVVLGRRSFMQLQAVVQAVQNELSTMTQNKKEQQVKAEKAIKMLEASLPLSKWQFLLEGEIYGQIGMIKHLFKDYEGALVAFQKASNRNYFAQAMKAAIYFQKKDFTSMKSSFENAVKHGNKESLMWAAYAWCLLQNKENDEALRVLSRGVEQNPSDEKLKKALTALQNDKRLKMSPWEPMWWQLGLESPPVMQPQFAGGGRRRGFR</sequence>
<evidence type="ECO:0000313" key="3">
    <source>
        <dbReference type="Proteomes" id="UP000249061"/>
    </source>
</evidence>
<evidence type="ECO:0000256" key="1">
    <source>
        <dbReference type="SAM" id="Phobius"/>
    </source>
</evidence>
<dbReference type="AlphaFoldDB" id="A0A2W5V4S3"/>
<protein>
    <submittedName>
        <fullName evidence="2">Uncharacterized protein</fullName>
    </submittedName>
</protein>
<organism evidence="2 3">
    <name type="scientific">Archangium gephyra</name>
    <dbReference type="NCBI Taxonomy" id="48"/>
    <lineage>
        <taxon>Bacteria</taxon>
        <taxon>Pseudomonadati</taxon>
        <taxon>Myxococcota</taxon>
        <taxon>Myxococcia</taxon>
        <taxon>Myxococcales</taxon>
        <taxon>Cystobacterineae</taxon>
        <taxon>Archangiaceae</taxon>
        <taxon>Archangium</taxon>
    </lineage>
</organism>
<keyword evidence="1" id="KW-0812">Transmembrane</keyword>
<dbReference type="Pfam" id="PF14559">
    <property type="entry name" value="TPR_19"/>
    <property type="match status" value="1"/>
</dbReference>
<keyword evidence="1" id="KW-1133">Transmembrane helix</keyword>
<keyword evidence="1" id="KW-0472">Membrane</keyword>
<name>A0A2W5V4S3_9BACT</name>
<evidence type="ECO:0000313" key="2">
    <source>
        <dbReference type="EMBL" id="PZR10744.1"/>
    </source>
</evidence>
<proteinExistence type="predicted"/>
<dbReference type="Gene3D" id="1.25.40.10">
    <property type="entry name" value="Tetratricopeptide repeat domain"/>
    <property type="match status" value="1"/>
</dbReference>
<accession>A0A2W5V4S3</accession>
<dbReference type="SUPFAM" id="SSF48452">
    <property type="entry name" value="TPR-like"/>
    <property type="match status" value="1"/>
</dbReference>
<dbReference type="EMBL" id="QFQP01000016">
    <property type="protein sequence ID" value="PZR10744.1"/>
    <property type="molecule type" value="Genomic_DNA"/>
</dbReference>
<feature type="transmembrane region" description="Helical" evidence="1">
    <location>
        <begin position="25"/>
        <end position="43"/>
    </location>
</feature>
<dbReference type="Proteomes" id="UP000249061">
    <property type="component" value="Unassembled WGS sequence"/>
</dbReference>
<reference evidence="2 3" key="1">
    <citation type="submission" date="2017-08" db="EMBL/GenBank/DDBJ databases">
        <title>Infants hospitalized years apart are colonized by the same room-sourced microbial strains.</title>
        <authorList>
            <person name="Brooks B."/>
            <person name="Olm M.R."/>
            <person name="Firek B.A."/>
            <person name="Baker R."/>
            <person name="Thomas B.C."/>
            <person name="Morowitz M.J."/>
            <person name="Banfield J.F."/>
        </authorList>
    </citation>
    <scope>NUCLEOTIDE SEQUENCE [LARGE SCALE GENOMIC DNA]</scope>
    <source>
        <strain evidence="2">S2_003_000_R2_14</strain>
    </source>
</reference>